<gene>
    <name evidence="5" type="ORF">METZ01_LOCUS363186</name>
</gene>
<feature type="domain" description="Type II/III secretion system secretin-like" evidence="4">
    <location>
        <begin position="111"/>
        <end position="288"/>
    </location>
</feature>
<feature type="non-terminal residue" evidence="5">
    <location>
        <position position="306"/>
    </location>
</feature>
<dbReference type="Pfam" id="PF00263">
    <property type="entry name" value="Secretin"/>
    <property type="match status" value="1"/>
</dbReference>
<dbReference type="InterPro" id="IPR050810">
    <property type="entry name" value="Bact_Secretion_Sys_Channel"/>
</dbReference>
<evidence type="ECO:0000313" key="5">
    <source>
        <dbReference type="EMBL" id="SVD10332.1"/>
    </source>
</evidence>
<dbReference type="AlphaFoldDB" id="A0A382SLA8"/>
<name>A0A382SLA8_9ZZZZ</name>
<evidence type="ECO:0000259" key="4">
    <source>
        <dbReference type="Pfam" id="PF00263"/>
    </source>
</evidence>
<dbReference type="EMBL" id="UINC01129740">
    <property type="protein sequence ID" value="SVD10332.1"/>
    <property type="molecule type" value="Genomic_DNA"/>
</dbReference>
<accession>A0A382SLA8</accession>
<evidence type="ECO:0000256" key="2">
    <source>
        <dbReference type="ARBA" id="ARBA00022729"/>
    </source>
</evidence>
<dbReference type="PANTHER" id="PTHR30332:SF24">
    <property type="entry name" value="SECRETIN GSPD-RELATED"/>
    <property type="match status" value="1"/>
</dbReference>
<sequence>MHESLIAFYHPSGRKRFNHIKKTIQDTLDAAPVQVYIESMVLEVNESGMQELGVLYKANVPGAVNQTFQAGATSTSTTANQSSASPFLNLLFEKGAGATSVSQLLSAQIKALVAKGAAEVLSRPSVLTLDNRPAVIEVSEEKQFPMRKTSGTQGYVTTSFEFAAVVPGILLQIRPRVSTAKNEVAMEIDVQVKALREANDGKAVNEDDPTKIIATKPGSSTRRVHTFAMVPNKTPMIIGGLVQKDLTETNNKVPGLGDIPFLGRLFGADKITSEKKEVIVVITPHIIRNNSNIGIQTPKDTAMFDD</sequence>
<organism evidence="5">
    <name type="scientific">marine metagenome</name>
    <dbReference type="NCBI Taxonomy" id="408172"/>
    <lineage>
        <taxon>unclassified sequences</taxon>
        <taxon>metagenomes</taxon>
        <taxon>ecological metagenomes</taxon>
    </lineage>
</organism>
<proteinExistence type="predicted"/>
<dbReference type="GO" id="GO:0009306">
    <property type="term" value="P:protein secretion"/>
    <property type="evidence" value="ECO:0007669"/>
    <property type="project" value="InterPro"/>
</dbReference>
<evidence type="ECO:0000256" key="3">
    <source>
        <dbReference type="ARBA" id="ARBA00023136"/>
    </source>
</evidence>
<comment type="subcellular location">
    <subcellularLocation>
        <location evidence="1">Membrane</location>
    </subcellularLocation>
</comment>
<protein>
    <recommendedName>
        <fullName evidence="4">Type II/III secretion system secretin-like domain-containing protein</fullName>
    </recommendedName>
</protein>
<dbReference type="InterPro" id="IPR001775">
    <property type="entry name" value="GspD/PilQ"/>
</dbReference>
<dbReference type="GO" id="GO:0016020">
    <property type="term" value="C:membrane"/>
    <property type="evidence" value="ECO:0007669"/>
    <property type="project" value="UniProtKB-SubCell"/>
</dbReference>
<reference evidence="5" key="1">
    <citation type="submission" date="2018-05" db="EMBL/GenBank/DDBJ databases">
        <authorList>
            <person name="Lanie J.A."/>
            <person name="Ng W.-L."/>
            <person name="Kazmierczak K.M."/>
            <person name="Andrzejewski T.M."/>
            <person name="Davidsen T.M."/>
            <person name="Wayne K.J."/>
            <person name="Tettelin H."/>
            <person name="Glass J.I."/>
            <person name="Rusch D."/>
            <person name="Podicherti R."/>
            <person name="Tsui H.-C.T."/>
            <person name="Winkler M.E."/>
        </authorList>
    </citation>
    <scope>NUCLEOTIDE SEQUENCE</scope>
</reference>
<keyword evidence="3" id="KW-0472">Membrane</keyword>
<keyword evidence="2" id="KW-0732">Signal</keyword>
<dbReference type="PRINTS" id="PR00811">
    <property type="entry name" value="BCTERIALGSPD"/>
</dbReference>
<evidence type="ECO:0000256" key="1">
    <source>
        <dbReference type="ARBA" id="ARBA00004370"/>
    </source>
</evidence>
<dbReference type="PANTHER" id="PTHR30332">
    <property type="entry name" value="PROBABLE GENERAL SECRETION PATHWAY PROTEIN D"/>
    <property type="match status" value="1"/>
</dbReference>
<dbReference type="InterPro" id="IPR004846">
    <property type="entry name" value="T2SS/T3SS_dom"/>
</dbReference>
<dbReference type="GO" id="GO:0015627">
    <property type="term" value="C:type II protein secretion system complex"/>
    <property type="evidence" value="ECO:0007669"/>
    <property type="project" value="TreeGrafter"/>
</dbReference>